<evidence type="ECO:0000259" key="2">
    <source>
        <dbReference type="Pfam" id="PF25909"/>
    </source>
</evidence>
<feature type="compositionally biased region" description="Polar residues" evidence="1">
    <location>
        <begin position="626"/>
        <end position="637"/>
    </location>
</feature>
<feature type="compositionally biased region" description="Basic residues" evidence="1">
    <location>
        <begin position="723"/>
        <end position="735"/>
    </location>
</feature>
<feature type="region of interest" description="Disordered" evidence="1">
    <location>
        <begin position="73"/>
        <end position="97"/>
    </location>
</feature>
<dbReference type="AlphaFoldDB" id="A0A9P8L6M6"/>
<feature type="region of interest" description="Disordered" evidence="1">
    <location>
        <begin position="387"/>
        <end position="461"/>
    </location>
</feature>
<feature type="compositionally biased region" description="Polar residues" evidence="1">
    <location>
        <begin position="712"/>
        <end position="722"/>
    </location>
</feature>
<feature type="compositionally biased region" description="Polar residues" evidence="1">
    <location>
        <begin position="388"/>
        <end position="429"/>
    </location>
</feature>
<keyword evidence="4" id="KW-1185">Reference proteome</keyword>
<protein>
    <recommendedName>
        <fullName evidence="2">AHC1-like C2H2 zinc-finger domain-containing protein</fullName>
    </recommendedName>
</protein>
<sequence>MASPGRRKPVIDIPSPGKLKRKRAEGDHRPEPREDGRDSAPRIRLDDAAALTMAVGHDESYGALVEQQLRKEEGGSGEVNEVQPAPSTPSAVKGAEACPPPTVVPELIGKHPFHCILSSLPSTRETNMSAAREDTSTLSPLQQKIESHFGLEILLKHRELRLIEQELAKCQVALEQLRRCQLIPYPTSVSTPTAMANVSNGIGPALLPTAGEKPPESPAPWGVTDGPYTKHYARWLIPDGRFDGACDEDTAAVAGKGMFEGRTTRGSLTDSTPLASKARPQRGSAGAKLQALSSGYPTPRERAGPLIIKRSDGQFVKLVCLDCERGDFSSAQGFINHCRIAHHKSFESHDAAAMACGQVIDGDGMSGGPTDSPTTGVSGLVHPLIKTAPTTPVPATSKNSTWVKSTTSGRSGNQTTAPPTASSKDSSVQLAERKKQDPPGGGGPSGQNGSHRENAAPDFVPSLQTPHLSALMKKKGFNGNLGEMVIEAAKKLDIGMYSSTEDEECWKEDMAIDATATNGQQRKPRRPFGGIDGACDEDGSYVVGGRMPARAGMSPSRIMLGRPGSSKGPDKAGRKPGGSLYTGTASLQTYQPARMNLSSKPPVVKHQEDEGVVILDHQQVPIDLSPHTSSASESLPNAPSLVSDDGDYAANSSDDSESPCSVADADDEDDVMDFGVEVGAYDDETTGCGSESTTTDADLTSLGDMGTPLGSRVNNTPGTKQNAVRKVKGVRGSRK</sequence>
<dbReference type="InterPro" id="IPR058706">
    <property type="entry name" value="zf-C2H2_AHC1-like"/>
</dbReference>
<feature type="region of interest" description="Disordered" evidence="1">
    <location>
        <begin position="262"/>
        <end position="298"/>
    </location>
</feature>
<reference evidence="3" key="1">
    <citation type="submission" date="2021-03" db="EMBL/GenBank/DDBJ databases">
        <title>Comparative genomics and phylogenomic investigation of the class Geoglossomycetes provide insights into ecological specialization and systematics.</title>
        <authorList>
            <person name="Melie T."/>
            <person name="Pirro S."/>
            <person name="Miller A.N."/>
            <person name="Quandt A."/>
        </authorList>
    </citation>
    <scope>NUCLEOTIDE SEQUENCE</scope>
    <source>
        <strain evidence="3">CAQ_001_2017</strain>
    </source>
</reference>
<dbReference type="Pfam" id="PF25909">
    <property type="entry name" value="zf-C2H2_AHC1"/>
    <property type="match status" value="1"/>
</dbReference>
<organism evidence="3 4">
    <name type="scientific">Trichoglossum hirsutum</name>
    <dbReference type="NCBI Taxonomy" id="265104"/>
    <lineage>
        <taxon>Eukaryota</taxon>
        <taxon>Fungi</taxon>
        <taxon>Dikarya</taxon>
        <taxon>Ascomycota</taxon>
        <taxon>Pezizomycotina</taxon>
        <taxon>Geoglossomycetes</taxon>
        <taxon>Geoglossales</taxon>
        <taxon>Geoglossaceae</taxon>
        <taxon>Trichoglossum</taxon>
    </lineage>
</organism>
<feature type="compositionally biased region" description="Low complexity" evidence="1">
    <location>
        <begin position="686"/>
        <end position="696"/>
    </location>
</feature>
<proteinExistence type="predicted"/>
<name>A0A9P8L6M6_9PEZI</name>
<accession>A0A9P8L6M6</accession>
<feature type="compositionally biased region" description="Polar residues" evidence="1">
    <location>
        <begin position="264"/>
        <end position="274"/>
    </location>
</feature>
<feature type="domain" description="AHC1-like C2H2 zinc-finger" evidence="2">
    <location>
        <begin position="306"/>
        <end position="360"/>
    </location>
</feature>
<dbReference type="Proteomes" id="UP000750711">
    <property type="component" value="Unassembled WGS sequence"/>
</dbReference>
<evidence type="ECO:0000313" key="3">
    <source>
        <dbReference type="EMBL" id="KAH0548586.1"/>
    </source>
</evidence>
<feature type="region of interest" description="Disordered" evidence="1">
    <location>
        <begin position="552"/>
        <end position="584"/>
    </location>
</feature>
<gene>
    <name evidence="3" type="ORF">GP486_007870</name>
</gene>
<evidence type="ECO:0000313" key="4">
    <source>
        <dbReference type="Proteomes" id="UP000750711"/>
    </source>
</evidence>
<feature type="region of interest" description="Disordered" evidence="1">
    <location>
        <begin position="1"/>
        <end position="44"/>
    </location>
</feature>
<feature type="region of interest" description="Disordered" evidence="1">
    <location>
        <begin position="623"/>
        <end position="735"/>
    </location>
</feature>
<dbReference type="EMBL" id="JAGHQM010002511">
    <property type="protein sequence ID" value="KAH0548586.1"/>
    <property type="molecule type" value="Genomic_DNA"/>
</dbReference>
<comment type="caution">
    <text evidence="3">The sequence shown here is derived from an EMBL/GenBank/DDBJ whole genome shotgun (WGS) entry which is preliminary data.</text>
</comment>
<evidence type="ECO:0000256" key="1">
    <source>
        <dbReference type="SAM" id="MobiDB-lite"/>
    </source>
</evidence>
<feature type="compositionally biased region" description="Basic and acidic residues" evidence="1">
    <location>
        <begin position="24"/>
        <end position="44"/>
    </location>
</feature>